<dbReference type="Pfam" id="PF00149">
    <property type="entry name" value="Metallophos"/>
    <property type="match status" value="1"/>
</dbReference>
<dbReference type="AlphaFoldDB" id="A0A150IRH3"/>
<comment type="caution">
    <text evidence="2">The sequence shown here is derived from an EMBL/GenBank/DDBJ whole genome shotgun (WGS) entry which is preliminary data.</text>
</comment>
<proteinExistence type="predicted"/>
<dbReference type="Gene3D" id="3.60.21.10">
    <property type="match status" value="1"/>
</dbReference>
<accession>A0A150IRH3</accession>
<sequence>MKKIILFLIIVIGIISLSIWYKSLNTERGVVIELEGGVVRENNVIWAKSPHMTLNITNYSILPKKIDILILNIKKDSLLQVKGKPKLINPREKIVFYLLPLSQKSCVIKSPETNALRFAVVGDSRQDSSKDPYPRVFKKIMKDIDSRDFNFAIHVGDFVIHEEEKYFEEFEDIIGGYDTPVYTVIGNHDSDILKGSLYKQYYGGTYYSFLYMGVKFIFLDNSMENLNEDNILFLENELKYEGEKFVFLHMPPFDPRDSKSHNMEGGEDFMQIMRDNNVSLVFSGHVHMYYQTTEDGTRYIITGGGGSPLHTTEKKGGFHHYVIYDQGDIQLINMDD</sequence>
<organism evidence="2 3">
    <name type="scientific">Candidatus Methanofastidiosum methylothiophilum</name>
    <dbReference type="NCBI Taxonomy" id="1705564"/>
    <lineage>
        <taxon>Archaea</taxon>
        <taxon>Methanobacteriati</taxon>
        <taxon>Methanobacteriota</taxon>
        <taxon>Stenosarchaea group</taxon>
        <taxon>Candidatus Methanofastidiosia</taxon>
        <taxon>Candidatus Methanofastidiosales</taxon>
        <taxon>Candidatus Methanofastidiosaceae</taxon>
        <taxon>Candidatus Methanofastidiosum</taxon>
    </lineage>
</organism>
<dbReference type="EMBL" id="LNGC01000148">
    <property type="protein sequence ID" value="KYC47583.1"/>
    <property type="molecule type" value="Genomic_DNA"/>
</dbReference>
<dbReference type="InterPro" id="IPR029052">
    <property type="entry name" value="Metallo-depent_PP-like"/>
</dbReference>
<dbReference type="InterPro" id="IPR004843">
    <property type="entry name" value="Calcineurin-like_PHP"/>
</dbReference>
<dbReference type="InterPro" id="IPR051918">
    <property type="entry name" value="STPP_CPPED1"/>
</dbReference>
<evidence type="ECO:0000313" key="3">
    <source>
        <dbReference type="Proteomes" id="UP000075398"/>
    </source>
</evidence>
<gene>
    <name evidence="2" type="ORF">AMQ22_01954</name>
</gene>
<evidence type="ECO:0000259" key="1">
    <source>
        <dbReference type="Pfam" id="PF00149"/>
    </source>
</evidence>
<dbReference type="SUPFAM" id="SSF56300">
    <property type="entry name" value="Metallo-dependent phosphatases"/>
    <property type="match status" value="1"/>
</dbReference>
<dbReference type="PANTHER" id="PTHR43143:SF1">
    <property type="entry name" value="SERINE_THREONINE-PROTEIN PHOSPHATASE CPPED1"/>
    <property type="match status" value="1"/>
</dbReference>
<dbReference type="Proteomes" id="UP000075398">
    <property type="component" value="Unassembled WGS sequence"/>
</dbReference>
<dbReference type="GO" id="GO:0016787">
    <property type="term" value="F:hydrolase activity"/>
    <property type="evidence" value="ECO:0007669"/>
    <property type="project" value="InterPro"/>
</dbReference>
<reference evidence="2 3" key="1">
    <citation type="journal article" date="2016" name="ISME J.">
        <title>Chasing the elusive Euryarchaeota class WSA2: genomes reveal a uniquely fastidious methyl-reducing methanogen.</title>
        <authorList>
            <person name="Nobu M.K."/>
            <person name="Narihiro T."/>
            <person name="Kuroda K."/>
            <person name="Mei R."/>
            <person name="Liu W.T."/>
        </authorList>
    </citation>
    <scope>NUCLEOTIDE SEQUENCE [LARGE SCALE GENOMIC DNA]</scope>
    <source>
        <strain evidence="2">U1lsi0528_Bin055</strain>
    </source>
</reference>
<evidence type="ECO:0000313" key="2">
    <source>
        <dbReference type="EMBL" id="KYC47583.1"/>
    </source>
</evidence>
<protein>
    <submittedName>
        <fullName evidence="2">Calcineurin-like phosphoesterase superfamily domain protein</fullName>
    </submittedName>
</protein>
<name>A0A150IRH3_9EURY</name>
<feature type="domain" description="Calcineurin-like phosphoesterase" evidence="1">
    <location>
        <begin position="116"/>
        <end position="289"/>
    </location>
</feature>
<dbReference type="PANTHER" id="PTHR43143">
    <property type="entry name" value="METALLOPHOSPHOESTERASE, CALCINEURIN SUPERFAMILY"/>
    <property type="match status" value="1"/>
</dbReference>